<organism evidence="2 3">
    <name type="scientific">Allocoprobacillus halotolerans</name>
    <dbReference type="NCBI Taxonomy" id="2944914"/>
    <lineage>
        <taxon>Bacteria</taxon>
        <taxon>Bacillati</taxon>
        <taxon>Bacillota</taxon>
        <taxon>Erysipelotrichia</taxon>
        <taxon>Erysipelotrichales</taxon>
        <taxon>Erysipelotrichaceae</taxon>
        <taxon>Allocoprobacillus</taxon>
    </lineage>
</organism>
<reference evidence="2" key="1">
    <citation type="submission" date="2022-07" db="EMBL/GenBank/DDBJ databases">
        <title>Faecal culturing of patients with breast cancer.</title>
        <authorList>
            <person name="Teng N.M.Y."/>
            <person name="Kiu R."/>
            <person name="Evans R."/>
            <person name="Baker D.J."/>
            <person name="Zenner C."/>
            <person name="Robinson S.D."/>
            <person name="Hall L.J."/>
        </authorList>
    </citation>
    <scope>NUCLEOTIDE SEQUENCE</scope>
    <source>
        <strain evidence="2">LH1062</strain>
    </source>
</reference>
<keyword evidence="1" id="KW-0812">Transmembrane</keyword>
<keyword evidence="3" id="KW-1185">Reference proteome</keyword>
<evidence type="ECO:0000313" key="2">
    <source>
        <dbReference type="EMBL" id="UTY39597.1"/>
    </source>
</evidence>
<proteinExistence type="predicted"/>
<gene>
    <name evidence="2" type="ORF">NMU03_01830</name>
</gene>
<accession>A0ABY5I2K4</accession>
<feature type="transmembrane region" description="Helical" evidence="1">
    <location>
        <begin position="5"/>
        <end position="24"/>
    </location>
</feature>
<feature type="transmembrane region" description="Helical" evidence="1">
    <location>
        <begin position="68"/>
        <end position="88"/>
    </location>
</feature>
<evidence type="ECO:0000313" key="3">
    <source>
        <dbReference type="Proteomes" id="UP001060112"/>
    </source>
</evidence>
<name>A0ABY5I2K4_9FIRM</name>
<feature type="transmembrane region" description="Helical" evidence="1">
    <location>
        <begin position="108"/>
        <end position="127"/>
    </location>
</feature>
<dbReference type="EMBL" id="CP101620">
    <property type="protein sequence ID" value="UTY39597.1"/>
    <property type="molecule type" value="Genomic_DNA"/>
</dbReference>
<keyword evidence="1" id="KW-1133">Transmembrane helix</keyword>
<dbReference type="RefSeq" id="WP_290140794.1">
    <property type="nucleotide sequence ID" value="NZ_CP101620.1"/>
</dbReference>
<sequence length="160" mass="18871">MKQLFIENVFTGILIIIVGMIIDFKQLFNDVAIQNYIPAILICVVLIVIVCTLLYNRFNSKKQYDKDLLIYATYMLFVNLFKISPILVVAIQYFKEYTGQYICLTPSLVFYFVGGILLGRFLYYIILKNKHQNKLYMKNCYSYTLNLNRENKELVISKLR</sequence>
<evidence type="ECO:0000256" key="1">
    <source>
        <dbReference type="SAM" id="Phobius"/>
    </source>
</evidence>
<protein>
    <submittedName>
        <fullName evidence="2">Uncharacterized protein</fullName>
    </submittedName>
</protein>
<dbReference type="Proteomes" id="UP001060112">
    <property type="component" value="Chromosome"/>
</dbReference>
<feature type="transmembrane region" description="Helical" evidence="1">
    <location>
        <begin position="36"/>
        <end position="56"/>
    </location>
</feature>
<keyword evidence="1" id="KW-0472">Membrane</keyword>